<gene>
    <name evidence="1" type="ORF">EBO34_12280</name>
</gene>
<protein>
    <submittedName>
        <fullName evidence="1">Glutaredoxin family protein</fullName>
    </submittedName>
</protein>
<dbReference type="InterPro" id="IPR008554">
    <property type="entry name" value="Glutaredoxin-like"/>
</dbReference>
<dbReference type="Proteomes" id="UP000278746">
    <property type="component" value="Unassembled WGS sequence"/>
</dbReference>
<evidence type="ECO:0000313" key="1">
    <source>
        <dbReference type="EMBL" id="RNA67504.1"/>
    </source>
</evidence>
<sequence length="82" mass="9618">MKLTFYTKKDCPLCEGGLAVLEMLREDYPFTVKEMDIYEDDALLEKYQIRIPVIEDDKGKVLEEGNISYFTLKQKLNDLFTT</sequence>
<dbReference type="Pfam" id="PF05768">
    <property type="entry name" value="Glrx-like"/>
    <property type="match status" value="1"/>
</dbReference>
<evidence type="ECO:0000313" key="2">
    <source>
        <dbReference type="Proteomes" id="UP000278746"/>
    </source>
</evidence>
<dbReference type="InterPro" id="IPR036249">
    <property type="entry name" value="Thioredoxin-like_sf"/>
</dbReference>
<organism evidence="1 2">
    <name type="scientific">Alteribacter keqinensis</name>
    <dbReference type="NCBI Taxonomy" id="2483800"/>
    <lineage>
        <taxon>Bacteria</taxon>
        <taxon>Bacillati</taxon>
        <taxon>Bacillota</taxon>
        <taxon>Bacilli</taxon>
        <taxon>Bacillales</taxon>
        <taxon>Bacillaceae</taxon>
        <taxon>Alteribacter</taxon>
    </lineage>
</organism>
<dbReference type="PANTHER" id="PTHR33558:SF1">
    <property type="entry name" value="GLUTAREDOXIN-LIKE PROTEIN C5ORF63 HOMOLOG"/>
    <property type="match status" value="1"/>
</dbReference>
<keyword evidence="2" id="KW-1185">Reference proteome</keyword>
<dbReference type="OrthoDB" id="32865at2"/>
<proteinExistence type="predicted"/>
<name>A0A3M7TPE7_9BACI</name>
<dbReference type="AlphaFoldDB" id="A0A3M7TPE7"/>
<dbReference type="PANTHER" id="PTHR33558">
    <property type="entry name" value="GLUTAREDOXIN-LIKE PROTEIN C5ORF63 HOMOLOG"/>
    <property type="match status" value="1"/>
</dbReference>
<comment type="caution">
    <text evidence="1">The sequence shown here is derived from an EMBL/GenBank/DDBJ whole genome shotgun (WGS) entry which is preliminary data.</text>
</comment>
<dbReference type="SUPFAM" id="SSF52833">
    <property type="entry name" value="Thioredoxin-like"/>
    <property type="match status" value="1"/>
</dbReference>
<accession>A0A3M7TPE7</accession>
<dbReference type="EMBL" id="RHIB01000002">
    <property type="protein sequence ID" value="RNA67504.1"/>
    <property type="molecule type" value="Genomic_DNA"/>
</dbReference>
<reference evidence="1 2" key="1">
    <citation type="submission" date="2018-10" db="EMBL/GenBank/DDBJ databases">
        <title>Bacillus Keqinensis sp. nov., a moderately halophilic bacterium isolated from a saline-alkaline lake.</title>
        <authorList>
            <person name="Wang H."/>
        </authorList>
    </citation>
    <scope>NUCLEOTIDE SEQUENCE [LARGE SCALE GENOMIC DNA]</scope>
    <source>
        <strain evidence="1 2">KQ-3</strain>
    </source>
</reference>
<dbReference type="RefSeq" id="WP_122898965.1">
    <property type="nucleotide sequence ID" value="NZ_RHIB01000002.1"/>
</dbReference>
<dbReference type="Gene3D" id="3.40.30.10">
    <property type="entry name" value="Glutaredoxin"/>
    <property type="match status" value="1"/>
</dbReference>
<dbReference type="InterPro" id="IPR052565">
    <property type="entry name" value="Glutaredoxin-like_YDR286C"/>
</dbReference>